<dbReference type="EMBL" id="VDEP01000002">
    <property type="protein sequence ID" value="KAA1138459.1"/>
    <property type="molecule type" value="Genomic_DNA"/>
</dbReference>
<proteinExistence type="predicted"/>
<accession>A0A5B0SM45</accession>
<dbReference type="Proteomes" id="UP000325313">
    <property type="component" value="Unassembled WGS sequence"/>
</dbReference>
<reference evidence="1 2" key="1">
    <citation type="submission" date="2019-05" db="EMBL/GenBank/DDBJ databases">
        <title>Emergence of the Ug99 lineage of the wheat stem rust pathogen through somatic hybridization.</title>
        <authorList>
            <person name="Li F."/>
            <person name="Upadhyaya N.M."/>
            <person name="Sperschneider J."/>
            <person name="Matny O."/>
            <person name="Nguyen-Phuc H."/>
            <person name="Mago R."/>
            <person name="Raley C."/>
            <person name="Miller M.E."/>
            <person name="Silverstein K.A.T."/>
            <person name="Henningsen E."/>
            <person name="Hirsch C.D."/>
            <person name="Visser B."/>
            <person name="Pretorius Z.A."/>
            <person name="Steffenson B.J."/>
            <person name="Schwessinger B."/>
            <person name="Dodds P.N."/>
            <person name="Figueroa M."/>
        </authorList>
    </citation>
    <scope>NUCLEOTIDE SEQUENCE [LARGE SCALE GENOMIC DNA]</scope>
    <source>
        <strain evidence="1 2">Ug99</strain>
    </source>
</reference>
<evidence type="ECO:0000313" key="1">
    <source>
        <dbReference type="EMBL" id="KAA1138459.1"/>
    </source>
</evidence>
<comment type="caution">
    <text evidence="1">The sequence shown here is derived from an EMBL/GenBank/DDBJ whole genome shotgun (WGS) entry which is preliminary data.</text>
</comment>
<dbReference type="AlphaFoldDB" id="A0A5B0SM45"/>
<protein>
    <submittedName>
        <fullName evidence="1">Uncharacterized protein</fullName>
    </submittedName>
</protein>
<organism evidence="1 2">
    <name type="scientific">Puccinia graminis f. sp. tritici</name>
    <dbReference type="NCBI Taxonomy" id="56615"/>
    <lineage>
        <taxon>Eukaryota</taxon>
        <taxon>Fungi</taxon>
        <taxon>Dikarya</taxon>
        <taxon>Basidiomycota</taxon>
        <taxon>Pucciniomycotina</taxon>
        <taxon>Pucciniomycetes</taxon>
        <taxon>Pucciniales</taxon>
        <taxon>Pucciniaceae</taxon>
        <taxon>Puccinia</taxon>
    </lineage>
</organism>
<sequence length="99" mass="10967">MITLERIPATPEMMYRYQVTILLSERYSAGRVAEAEDSSLASIHRGADQASIPIGDGRLRAGMLPSQAASYIQFTKACSLSKPLSWCTYGQQYQPHINT</sequence>
<evidence type="ECO:0000313" key="2">
    <source>
        <dbReference type="Proteomes" id="UP000325313"/>
    </source>
</evidence>
<gene>
    <name evidence="1" type="ORF">PGTUg99_013525</name>
</gene>
<name>A0A5B0SM45_PUCGR</name>